<reference evidence="1 2" key="1">
    <citation type="submission" date="2015-05" db="EMBL/GenBank/DDBJ databases">
        <title>Genome sequencing and analysis of members of genus Stenotrophomonas.</title>
        <authorList>
            <person name="Patil P.P."/>
            <person name="Midha S."/>
            <person name="Patil P.B."/>
        </authorList>
    </citation>
    <scope>NUCLEOTIDE SEQUENCE [LARGE SCALE GENOMIC DNA]</scope>
    <source>
        <strain evidence="1 2">DSM 21508</strain>
    </source>
</reference>
<gene>
    <name evidence="1" type="ORF">ABB28_05050</name>
</gene>
<dbReference type="PATRIC" id="fig|517011.3.peg.457"/>
<name>A0A0R0DDJ2_9GAMM</name>
<dbReference type="InterPro" id="IPR010982">
    <property type="entry name" value="Lambda_DNA-bd_dom_sf"/>
</dbReference>
<dbReference type="Pfam" id="PF21716">
    <property type="entry name" value="dnstrm_HI1420"/>
    <property type="match status" value="1"/>
</dbReference>
<organism evidence="1 2">
    <name type="scientific">Stenotrophomonas chelatiphaga</name>
    <dbReference type="NCBI Taxonomy" id="517011"/>
    <lineage>
        <taxon>Bacteria</taxon>
        <taxon>Pseudomonadati</taxon>
        <taxon>Pseudomonadota</taxon>
        <taxon>Gammaproteobacteria</taxon>
        <taxon>Lysobacterales</taxon>
        <taxon>Lysobacteraceae</taxon>
        <taxon>Stenotrophomonas</taxon>
    </lineage>
</organism>
<evidence type="ECO:0000313" key="1">
    <source>
        <dbReference type="EMBL" id="KRG75732.1"/>
    </source>
</evidence>
<evidence type="ECO:0000313" key="2">
    <source>
        <dbReference type="Proteomes" id="UP000051386"/>
    </source>
</evidence>
<dbReference type="Proteomes" id="UP000051386">
    <property type="component" value="Unassembled WGS sequence"/>
</dbReference>
<accession>A0A0R0DDJ2</accession>
<protein>
    <recommendedName>
        <fullName evidence="3">Addiction module antidote protein</fullName>
    </recommendedName>
</protein>
<sequence length="95" mass="10336">MLELAARFRHPAAVAALLEACIIESDGDAQIIARTLAAIVHAQGVRDFSQRSGVSCRQLRRELTGRRPAQFATVLQVTRTLGLSLHLTATSRDGR</sequence>
<dbReference type="GO" id="GO:0003677">
    <property type="term" value="F:DNA binding"/>
    <property type="evidence" value="ECO:0007669"/>
    <property type="project" value="InterPro"/>
</dbReference>
<keyword evidence="2" id="KW-1185">Reference proteome</keyword>
<dbReference type="InterPro" id="IPR014057">
    <property type="entry name" value="HI1420"/>
</dbReference>
<dbReference type="EMBL" id="LDJK01000013">
    <property type="protein sequence ID" value="KRG75732.1"/>
    <property type="molecule type" value="Genomic_DNA"/>
</dbReference>
<dbReference type="SUPFAM" id="SSF47413">
    <property type="entry name" value="lambda repressor-like DNA-binding domains"/>
    <property type="match status" value="1"/>
</dbReference>
<proteinExistence type="predicted"/>
<comment type="caution">
    <text evidence="1">The sequence shown here is derived from an EMBL/GenBank/DDBJ whole genome shotgun (WGS) entry which is preliminary data.</text>
</comment>
<dbReference type="AlphaFoldDB" id="A0A0R0DDJ2"/>
<evidence type="ECO:0008006" key="3">
    <source>
        <dbReference type="Google" id="ProtNLM"/>
    </source>
</evidence>